<proteinExistence type="predicted"/>
<name>A0A9X6PZY5_BACTU</name>
<dbReference type="Proteomes" id="UP000191057">
    <property type="component" value="Chromosome"/>
</dbReference>
<evidence type="ECO:0000313" key="3">
    <source>
        <dbReference type="EMBL" id="OTZ94018.1"/>
    </source>
</evidence>
<evidence type="ECO:0000256" key="1">
    <source>
        <dbReference type="SAM" id="Phobius"/>
    </source>
</evidence>
<gene>
    <name evidence="2" type="ORF">B4918_24615</name>
    <name evidence="3" type="ORF">BK774_31375</name>
</gene>
<keyword evidence="1" id="KW-0472">Membrane</keyword>
<protein>
    <submittedName>
        <fullName evidence="3">Uncharacterized protein</fullName>
    </submittedName>
</protein>
<feature type="transmembrane region" description="Helical" evidence="1">
    <location>
        <begin position="79"/>
        <end position="97"/>
    </location>
</feature>
<evidence type="ECO:0000313" key="4">
    <source>
        <dbReference type="Proteomes" id="UP000191057"/>
    </source>
</evidence>
<reference evidence="2 4" key="2">
    <citation type="submission" date="2017-03" db="EMBL/GenBank/DDBJ databases">
        <title>Complete genome sequence of Bacillus thuringiensis L-7601, a novel melanin producing strain.</title>
        <authorList>
            <person name="Cai J."/>
            <person name="Cao Z."/>
            <person name="Tan T."/>
        </authorList>
    </citation>
    <scope>NUCLEOTIDE SEQUENCE [LARGE SCALE GENOMIC DNA]</scope>
    <source>
        <strain evidence="2 4">L-7601</strain>
    </source>
</reference>
<keyword evidence="1" id="KW-0812">Transmembrane</keyword>
<organism evidence="3 5">
    <name type="scientific">Bacillus thuringiensis</name>
    <dbReference type="NCBI Taxonomy" id="1428"/>
    <lineage>
        <taxon>Bacteria</taxon>
        <taxon>Bacillati</taxon>
        <taxon>Bacillota</taxon>
        <taxon>Bacilli</taxon>
        <taxon>Bacillales</taxon>
        <taxon>Bacillaceae</taxon>
        <taxon>Bacillus</taxon>
        <taxon>Bacillus cereus group</taxon>
    </lineage>
</organism>
<accession>A0A9X6PZY5</accession>
<dbReference type="EMBL" id="CP020002">
    <property type="protein sequence ID" value="AQY40946.1"/>
    <property type="molecule type" value="Genomic_DNA"/>
</dbReference>
<dbReference type="EMBL" id="NFEM01000149">
    <property type="protein sequence ID" value="OTZ94018.1"/>
    <property type="molecule type" value="Genomic_DNA"/>
</dbReference>
<sequence>MNLSIYLKLYFANTFGKVKIKPTYKHLEYMYENNFVIPITDGYTKIAGFPVPTHSDWHTITSDGKKAMWDKGSHLKTRLISLIAVIISFLALLINFYKK</sequence>
<evidence type="ECO:0000313" key="2">
    <source>
        <dbReference type="EMBL" id="AQY40946.1"/>
    </source>
</evidence>
<keyword evidence="1" id="KW-1133">Transmembrane helix</keyword>
<dbReference type="Proteomes" id="UP000194551">
    <property type="component" value="Unassembled WGS sequence"/>
</dbReference>
<reference evidence="3 5" key="1">
    <citation type="submission" date="2016-10" db="EMBL/GenBank/DDBJ databases">
        <title>Comparative genomics of Bacillus thuringiensis reveals a path to pathogens against multiple invertebrate hosts.</title>
        <authorList>
            <person name="Zheng J."/>
            <person name="Gao Q."/>
            <person name="Liu H."/>
            <person name="Peng D."/>
            <person name="Ruan L."/>
            <person name="Sun M."/>
        </authorList>
    </citation>
    <scope>NUCLEOTIDE SEQUENCE [LARGE SCALE GENOMIC DNA]</scope>
    <source>
        <strain evidence="3">HD5</strain>
    </source>
</reference>
<dbReference type="AlphaFoldDB" id="A0A9X6PZY5"/>
<evidence type="ECO:0000313" key="5">
    <source>
        <dbReference type="Proteomes" id="UP000194551"/>
    </source>
</evidence>